<evidence type="ECO:0000313" key="5">
    <source>
        <dbReference type="Proteomes" id="UP000198802"/>
    </source>
</evidence>
<dbReference type="InterPro" id="IPR007899">
    <property type="entry name" value="CHAD_dom"/>
</dbReference>
<dbReference type="InterPro" id="IPR038186">
    <property type="entry name" value="CHAD_dom_sf"/>
</dbReference>
<dbReference type="SMART" id="SM00880">
    <property type="entry name" value="CHAD"/>
    <property type="match status" value="1"/>
</dbReference>
<protein>
    <submittedName>
        <fullName evidence="4">CHAD domain-containing protein</fullName>
    </submittedName>
</protein>
<evidence type="ECO:0000256" key="1">
    <source>
        <dbReference type="SAM" id="MobiDB-lite"/>
    </source>
</evidence>
<dbReference type="PANTHER" id="PTHR39339:SF1">
    <property type="entry name" value="CHAD DOMAIN-CONTAINING PROTEIN"/>
    <property type="match status" value="1"/>
</dbReference>
<proteinExistence type="predicted"/>
<name>A0A0S4QXP5_9ACTN</name>
<dbReference type="PROSITE" id="PS51708">
    <property type="entry name" value="CHAD"/>
    <property type="match status" value="1"/>
</dbReference>
<dbReference type="PROSITE" id="PS51707">
    <property type="entry name" value="CYTH"/>
    <property type="match status" value="1"/>
</dbReference>
<keyword evidence="5" id="KW-1185">Reference proteome</keyword>
<gene>
    <name evidence="4" type="ORF">Ga0074812_13231</name>
</gene>
<organism evidence="4 5">
    <name type="scientific">Parafrankia irregularis</name>
    <dbReference type="NCBI Taxonomy" id="795642"/>
    <lineage>
        <taxon>Bacteria</taxon>
        <taxon>Bacillati</taxon>
        <taxon>Actinomycetota</taxon>
        <taxon>Actinomycetes</taxon>
        <taxon>Frankiales</taxon>
        <taxon>Frankiaceae</taxon>
        <taxon>Parafrankia</taxon>
    </lineage>
</organism>
<evidence type="ECO:0000259" key="2">
    <source>
        <dbReference type="PROSITE" id="PS51707"/>
    </source>
</evidence>
<evidence type="ECO:0000313" key="4">
    <source>
        <dbReference type="EMBL" id="CUU59826.1"/>
    </source>
</evidence>
<feature type="domain" description="CHAD" evidence="3">
    <location>
        <begin position="229"/>
        <end position="514"/>
    </location>
</feature>
<dbReference type="Pfam" id="PF05235">
    <property type="entry name" value="CHAD"/>
    <property type="match status" value="1"/>
</dbReference>
<dbReference type="Proteomes" id="UP000198802">
    <property type="component" value="Unassembled WGS sequence"/>
</dbReference>
<dbReference type="Gene3D" id="1.40.20.10">
    <property type="entry name" value="CHAD domain"/>
    <property type="match status" value="1"/>
</dbReference>
<dbReference type="SUPFAM" id="SSF55154">
    <property type="entry name" value="CYTH-like phosphatases"/>
    <property type="match status" value="1"/>
</dbReference>
<feature type="region of interest" description="Disordered" evidence="1">
    <location>
        <begin position="205"/>
        <end position="227"/>
    </location>
</feature>
<accession>A0A0S4QXP5</accession>
<feature type="domain" description="CYTH" evidence="2">
    <location>
        <begin position="8"/>
        <end position="212"/>
    </location>
</feature>
<dbReference type="AlphaFoldDB" id="A0A0S4QXP5"/>
<evidence type="ECO:0000259" key="3">
    <source>
        <dbReference type="PROSITE" id="PS51708"/>
    </source>
</evidence>
<dbReference type="CDD" id="cd07374">
    <property type="entry name" value="CYTH-like_Pase"/>
    <property type="match status" value="1"/>
</dbReference>
<dbReference type="PANTHER" id="PTHR39339">
    <property type="entry name" value="SLR1444 PROTEIN"/>
    <property type="match status" value="1"/>
</dbReference>
<dbReference type="Pfam" id="PF01928">
    <property type="entry name" value="CYTH"/>
    <property type="match status" value="1"/>
</dbReference>
<dbReference type="SMART" id="SM01118">
    <property type="entry name" value="CYTH"/>
    <property type="match status" value="1"/>
</dbReference>
<dbReference type="InterPro" id="IPR023577">
    <property type="entry name" value="CYTH_domain"/>
</dbReference>
<dbReference type="InterPro" id="IPR033469">
    <property type="entry name" value="CYTH-like_dom_sf"/>
</dbReference>
<dbReference type="EMBL" id="FAOZ01000032">
    <property type="protein sequence ID" value="CUU59826.1"/>
    <property type="molecule type" value="Genomic_DNA"/>
</dbReference>
<reference evidence="5" key="1">
    <citation type="submission" date="2015-11" db="EMBL/GenBank/DDBJ databases">
        <authorList>
            <person name="Varghese N."/>
        </authorList>
    </citation>
    <scope>NUCLEOTIDE SEQUENCE [LARGE SCALE GENOMIC DNA]</scope>
    <source>
        <strain evidence="5">DSM 45899</strain>
    </source>
</reference>
<dbReference type="Gene3D" id="2.40.320.10">
    <property type="entry name" value="Hypothetical Protein Pfu-838710-001"/>
    <property type="match status" value="1"/>
</dbReference>
<dbReference type="RefSeq" id="WP_091284202.1">
    <property type="nucleotide sequence ID" value="NZ_FAOZ01000032.1"/>
</dbReference>
<sequence>MPAPTSRHREVEAKFDVDLTFVVPPLTGHAGIASVGPVSEARLDAVYYDTDDLRLARHRITLRRRQGGRDAGWHLKLPLSGAARDEIRRPLDVVERDPSSEGTVPGEFADIVAATTRGRPLGPVARVQTLRRATTLRSPDGQDLVELADDEVHAQTLGSATTVSRWREIEIEALGDDPRVLPAAGAALRGAGAQPAAGPSKLARALGSQVPRPELPELGEPSSRGVDAEENAGEIVRGYLATHTRALLAADARVRLGDPESVHDLRVAARRLRSCLRTFRRLFDPTPTFALQDRLRELNLLLNPARDGEVQLDRFTTAIEALDDRDLLGPVAARVQGHLRSQHLRGREQALAWMRDAQYLTFLDDLITFVAEPPYSPHAYRPAARALRGPIRKADRKVRRRVDRALRTPAGAGQDVALHAARKAAKQLRYAAETATPVYGKHAEKHAGRAKKIQNSLGEHQDCVIAQGVLREFAIAANQAGESSFAYGLLLGGERERAHLTRDAFTARWPELARRRHRRWLR</sequence>